<feature type="transmembrane region" description="Helical" evidence="1">
    <location>
        <begin position="52"/>
        <end position="71"/>
    </location>
</feature>
<dbReference type="OrthoDB" id="6942703at2"/>
<sequence>MEAALPPKKISGLITRIMGGISALLATMWGLITYVFPDPSVFGLSFLNWQNLILFMSAFVFLTVIYLGWYANRLPQMLKGAMLVILAAGLAVIFFALGGEYAKPSFDFARDQQKFIENGGANLLGKRLEVIDGVRIELLGCEKIGRQPNCAFELTNTRLDSEFRFESQTTLFEESGGALSIDKMQVGSSKFTYRDAFPLVRGVPTRVTLAFEQGRGDLQQAPALKLKVRVGRGEESVVKFNEVDIK</sequence>
<dbReference type="EMBL" id="CP035952">
    <property type="protein sequence ID" value="QBF27387.1"/>
    <property type="molecule type" value="Genomic_DNA"/>
</dbReference>
<gene>
    <name evidence="2" type="ORF">EXN22_17455</name>
</gene>
<protein>
    <submittedName>
        <fullName evidence="2">Uncharacterized protein</fullName>
    </submittedName>
</protein>
<feature type="transmembrane region" description="Helical" evidence="1">
    <location>
        <begin position="83"/>
        <end position="102"/>
    </location>
</feature>
<reference evidence="2 3" key="1">
    <citation type="submission" date="2019-02" db="EMBL/GenBank/DDBJ databases">
        <title>Complete genome sequence of Pseudomonas sp. SNU WT1 isolated from rainbow trout.</title>
        <authorList>
            <person name="Oh W.T."/>
            <person name="Park S.C."/>
        </authorList>
    </citation>
    <scope>NUCLEOTIDE SEQUENCE [LARGE SCALE GENOMIC DNA]</scope>
    <source>
        <strain evidence="2 3">SNU WT1</strain>
    </source>
</reference>
<accession>A0A411MKU5</accession>
<evidence type="ECO:0000313" key="2">
    <source>
        <dbReference type="EMBL" id="QBF27387.1"/>
    </source>
</evidence>
<keyword evidence="1" id="KW-0812">Transmembrane</keyword>
<feature type="transmembrane region" description="Helical" evidence="1">
    <location>
        <begin position="12"/>
        <end position="32"/>
    </location>
</feature>
<keyword evidence="1" id="KW-0472">Membrane</keyword>
<keyword evidence="3" id="KW-1185">Reference proteome</keyword>
<evidence type="ECO:0000313" key="3">
    <source>
        <dbReference type="Proteomes" id="UP000291130"/>
    </source>
</evidence>
<dbReference type="Proteomes" id="UP000291130">
    <property type="component" value="Chromosome"/>
</dbReference>
<organism evidence="2 3">
    <name type="scientific">Pseudomonas tructae</name>
    <dbReference type="NCBI Taxonomy" id="2518644"/>
    <lineage>
        <taxon>Bacteria</taxon>
        <taxon>Pseudomonadati</taxon>
        <taxon>Pseudomonadota</taxon>
        <taxon>Gammaproteobacteria</taxon>
        <taxon>Pseudomonadales</taxon>
        <taxon>Pseudomonadaceae</taxon>
        <taxon>Pseudomonas</taxon>
    </lineage>
</organism>
<proteinExistence type="predicted"/>
<dbReference type="RefSeq" id="WP_130265247.1">
    <property type="nucleotide sequence ID" value="NZ_CP035952.1"/>
</dbReference>
<evidence type="ECO:0000256" key="1">
    <source>
        <dbReference type="SAM" id="Phobius"/>
    </source>
</evidence>
<name>A0A411MKU5_9PSED</name>
<dbReference type="KEGG" id="ptk:EXN22_17455"/>
<dbReference type="AlphaFoldDB" id="A0A411MKU5"/>
<keyword evidence="1" id="KW-1133">Transmembrane helix</keyword>